<keyword evidence="5 8" id="KW-0812">Transmembrane</keyword>
<dbReference type="PANTHER" id="PTHR30012:SF0">
    <property type="entry name" value="TYPE II SECRETION SYSTEM PROTEIN F-RELATED"/>
    <property type="match status" value="1"/>
</dbReference>
<proteinExistence type="inferred from homology"/>
<keyword evidence="7 8" id="KW-0472">Membrane</keyword>
<evidence type="ECO:0000256" key="6">
    <source>
        <dbReference type="ARBA" id="ARBA00022989"/>
    </source>
</evidence>
<dbReference type="InterPro" id="IPR042094">
    <property type="entry name" value="T2SS_GspF_sf"/>
</dbReference>
<evidence type="ECO:0000259" key="9">
    <source>
        <dbReference type="Pfam" id="PF00482"/>
    </source>
</evidence>
<dbReference type="InterPro" id="IPR018076">
    <property type="entry name" value="T2SS_GspF_dom"/>
</dbReference>
<feature type="transmembrane region" description="Helical" evidence="8">
    <location>
        <begin position="218"/>
        <end position="244"/>
    </location>
</feature>
<evidence type="ECO:0000256" key="5">
    <source>
        <dbReference type="ARBA" id="ARBA00022692"/>
    </source>
</evidence>
<dbReference type="EMBL" id="UOGJ01000046">
    <property type="protein sequence ID" value="VAX35348.1"/>
    <property type="molecule type" value="Genomic_DNA"/>
</dbReference>
<dbReference type="Pfam" id="PF00482">
    <property type="entry name" value="T2SSF"/>
    <property type="match status" value="2"/>
</dbReference>
<dbReference type="GO" id="GO:0015628">
    <property type="term" value="P:protein secretion by the type II secretion system"/>
    <property type="evidence" value="ECO:0007669"/>
    <property type="project" value="TreeGrafter"/>
</dbReference>
<evidence type="ECO:0000256" key="4">
    <source>
        <dbReference type="ARBA" id="ARBA00022519"/>
    </source>
</evidence>
<evidence type="ECO:0000313" key="10">
    <source>
        <dbReference type="EMBL" id="VAX35348.1"/>
    </source>
</evidence>
<evidence type="ECO:0000256" key="8">
    <source>
        <dbReference type="SAM" id="Phobius"/>
    </source>
</evidence>
<dbReference type="GO" id="GO:0005886">
    <property type="term" value="C:plasma membrane"/>
    <property type="evidence" value="ECO:0007669"/>
    <property type="project" value="UniProtKB-SubCell"/>
</dbReference>
<feature type="transmembrane region" description="Helical" evidence="8">
    <location>
        <begin position="256"/>
        <end position="272"/>
    </location>
</feature>
<reference evidence="10" key="1">
    <citation type="submission" date="2018-06" db="EMBL/GenBank/DDBJ databases">
        <authorList>
            <person name="Zhirakovskaya E."/>
        </authorList>
    </citation>
    <scope>NUCLEOTIDE SEQUENCE</scope>
</reference>
<feature type="transmembrane region" description="Helical" evidence="8">
    <location>
        <begin position="382"/>
        <end position="403"/>
    </location>
</feature>
<dbReference type="InterPro" id="IPR003004">
    <property type="entry name" value="GspF/PilC"/>
</dbReference>
<sequence>MSTFVYTAKKSTAETVSGQITAESEEEAIELINQLGFLPVNVQERVSNEGSRGKKPLSAENLKIGKRVKGKELFLFSRQLASLLKSGVSILRALTIIAQQTQNPFFKQVILQIASEVRNGKTFSDCLSAFPNIFSLLYITMIRAGEESGDPQDMLMDIAAYQRRQEEILSKVRTALAYPLLMAVVGIATVWFILAFVVPKMAGLFDSLGDALPLPTQILLKISAFLSQEWIWVALVILVCVFSFQRFIKTKKGKALISHFILSLPIFGPIILKTELARFCRTLVLLLKSGVSIIRALPIVTPILSNEFIKNHLRKCHKDLMGGRSFGDSIKDSEGIPAMMGHLITIGEESGNLNAVLGEIAQDYEQETDEQIKIMTTLLEPVMILTIGLVVGFIVFAILLPIFQMDVLG</sequence>
<comment type="subcellular location">
    <subcellularLocation>
        <location evidence="1">Cell inner membrane</location>
        <topology evidence="1">Multi-pass membrane protein</topology>
    </subcellularLocation>
</comment>
<gene>
    <name evidence="10" type="ORF">MNBD_UNCLBAC01-31</name>
</gene>
<accession>A0A3B1DH48</accession>
<feature type="domain" description="Type II secretion system protein GspF" evidence="9">
    <location>
        <begin position="76"/>
        <end position="199"/>
    </location>
</feature>
<feature type="transmembrane region" description="Helical" evidence="8">
    <location>
        <begin position="284"/>
        <end position="305"/>
    </location>
</feature>
<dbReference type="Gene3D" id="1.20.81.30">
    <property type="entry name" value="Type II secretion system (T2SS), domain F"/>
    <property type="match status" value="2"/>
</dbReference>
<feature type="domain" description="Type II secretion system protein GspF" evidence="9">
    <location>
        <begin position="279"/>
        <end position="401"/>
    </location>
</feature>
<feature type="transmembrane region" description="Helical" evidence="8">
    <location>
        <begin position="175"/>
        <end position="198"/>
    </location>
</feature>
<keyword evidence="3" id="KW-1003">Cell membrane</keyword>
<protein>
    <submittedName>
        <fullName evidence="10">Type IV fimbrial assembly protein PilC</fullName>
    </submittedName>
</protein>
<name>A0A3B1DH48_9ZZZZ</name>
<dbReference type="PRINTS" id="PR00812">
    <property type="entry name" value="BCTERIALGSPF"/>
</dbReference>
<evidence type="ECO:0000256" key="3">
    <source>
        <dbReference type="ARBA" id="ARBA00022475"/>
    </source>
</evidence>
<organism evidence="10">
    <name type="scientific">hydrothermal vent metagenome</name>
    <dbReference type="NCBI Taxonomy" id="652676"/>
    <lineage>
        <taxon>unclassified sequences</taxon>
        <taxon>metagenomes</taxon>
        <taxon>ecological metagenomes</taxon>
    </lineage>
</organism>
<evidence type="ECO:0000256" key="7">
    <source>
        <dbReference type="ARBA" id="ARBA00023136"/>
    </source>
</evidence>
<evidence type="ECO:0000256" key="1">
    <source>
        <dbReference type="ARBA" id="ARBA00004429"/>
    </source>
</evidence>
<evidence type="ECO:0000256" key="2">
    <source>
        <dbReference type="ARBA" id="ARBA00005745"/>
    </source>
</evidence>
<dbReference type="FunFam" id="1.20.81.30:FF:000001">
    <property type="entry name" value="Type II secretion system protein F"/>
    <property type="match status" value="1"/>
</dbReference>
<dbReference type="AlphaFoldDB" id="A0A3B1DH48"/>
<comment type="similarity">
    <text evidence="2">Belongs to the GSP F family.</text>
</comment>
<keyword evidence="4" id="KW-0997">Cell inner membrane</keyword>
<keyword evidence="6 8" id="KW-1133">Transmembrane helix</keyword>
<dbReference type="PANTHER" id="PTHR30012">
    <property type="entry name" value="GENERAL SECRETION PATHWAY PROTEIN"/>
    <property type="match status" value="1"/>
</dbReference>